<dbReference type="SUPFAM" id="SSF56672">
    <property type="entry name" value="DNA/RNA polymerases"/>
    <property type="match status" value="1"/>
</dbReference>
<dbReference type="InterPro" id="IPR041373">
    <property type="entry name" value="RT_RNaseH"/>
</dbReference>
<dbReference type="Proteomes" id="UP000813462">
    <property type="component" value="Unassembled WGS sequence"/>
</dbReference>
<dbReference type="PANTHER" id="PTHR37984:SF5">
    <property type="entry name" value="PROTEIN NYNRIN-LIKE"/>
    <property type="match status" value="1"/>
</dbReference>
<keyword evidence="5" id="KW-0378">Hydrolase</keyword>
<evidence type="ECO:0000256" key="1">
    <source>
        <dbReference type="ARBA" id="ARBA00022679"/>
    </source>
</evidence>
<organism evidence="9 10">
    <name type="scientific">Ziziphus jujuba var. spinosa</name>
    <dbReference type="NCBI Taxonomy" id="714518"/>
    <lineage>
        <taxon>Eukaryota</taxon>
        <taxon>Viridiplantae</taxon>
        <taxon>Streptophyta</taxon>
        <taxon>Embryophyta</taxon>
        <taxon>Tracheophyta</taxon>
        <taxon>Spermatophyta</taxon>
        <taxon>Magnoliopsida</taxon>
        <taxon>eudicotyledons</taxon>
        <taxon>Gunneridae</taxon>
        <taxon>Pentapetalae</taxon>
        <taxon>rosids</taxon>
        <taxon>fabids</taxon>
        <taxon>Rosales</taxon>
        <taxon>Rhamnaceae</taxon>
        <taxon>Paliureae</taxon>
        <taxon>Ziziphus</taxon>
    </lineage>
</organism>
<evidence type="ECO:0000313" key="10">
    <source>
        <dbReference type="Proteomes" id="UP000813462"/>
    </source>
</evidence>
<feature type="region of interest" description="Disordered" evidence="7">
    <location>
        <begin position="1"/>
        <end position="26"/>
    </location>
</feature>
<proteinExistence type="predicted"/>
<feature type="domain" description="Reverse transcriptase RNase H-like" evidence="8">
    <location>
        <begin position="113"/>
        <end position="152"/>
    </location>
</feature>
<keyword evidence="4" id="KW-0255">Endonuclease</keyword>
<dbReference type="Pfam" id="PF17917">
    <property type="entry name" value="RT_RNaseH"/>
    <property type="match status" value="1"/>
</dbReference>
<evidence type="ECO:0000256" key="5">
    <source>
        <dbReference type="ARBA" id="ARBA00022801"/>
    </source>
</evidence>
<keyword evidence="6" id="KW-0695">RNA-directed DNA polymerase</keyword>
<keyword evidence="3" id="KW-0540">Nuclease</keyword>
<dbReference type="EMBL" id="JAEACU010000005">
    <property type="protein sequence ID" value="KAH7528613.1"/>
    <property type="molecule type" value="Genomic_DNA"/>
</dbReference>
<evidence type="ECO:0000256" key="3">
    <source>
        <dbReference type="ARBA" id="ARBA00022722"/>
    </source>
</evidence>
<dbReference type="AlphaFoldDB" id="A0A978VE24"/>
<name>A0A978VE24_ZIZJJ</name>
<gene>
    <name evidence="9" type="ORF">FEM48_Zijuj05G0090500</name>
</gene>
<dbReference type="GO" id="GO:0003964">
    <property type="term" value="F:RNA-directed DNA polymerase activity"/>
    <property type="evidence" value="ECO:0007669"/>
    <property type="project" value="UniProtKB-KW"/>
</dbReference>
<dbReference type="PANTHER" id="PTHR37984">
    <property type="entry name" value="PROTEIN CBG26694"/>
    <property type="match status" value="1"/>
</dbReference>
<dbReference type="InterPro" id="IPR043502">
    <property type="entry name" value="DNA/RNA_pol_sf"/>
</dbReference>
<keyword evidence="2" id="KW-0548">Nucleotidyltransferase</keyword>
<evidence type="ECO:0000256" key="4">
    <source>
        <dbReference type="ARBA" id="ARBA00022759"/>
    </source>
</evidence>
<keyword evidence="1" id="KW-0808">Transferase</keyword>
<dbReference type="CDD" id="cd09274">
    <property type="entry name" value="RNase_HI_RT_Ty3"/>
    <property type="match status" value="1"/>
</dbReference>
<evidence type="ECO:0000259" key="8">
    <source>
        <dbReference type="Pfam" id="PF17917"/>
    </source>
</evidence>
<comment type="caution">
    <text evidence="9">The sequence shown here is derived from an EMBL/GenBank/DDBJ whole genome shotgun (WGS) entry which is preliminary data.</text>
</comment>
<accession>A0A978VE24</accession>
<dbReference type="GO" id="GO:0004519">
    <property type="term" value="F:endonuclease activity"/>
    <property type="evidence" value="ECO:0007669"/>
    <property type="project" value="UniProtKB-KW"/>
</dbReference>
<evidence type="ECO:0000256" key="2">
    <source>
        <dbReference type="ARBA" id="ARBA00022695"/>
    </source>
</evidence>
<evidence type="ECO:0000313" key="9">
    <source>
        <dbReference type="EMBL" id="KAH7528613.1"/>
    </source>
</evidence>
<evidence type="ECO:0000256" key="7">
    <source>
        <dbReference type="SAM" id="MobiDB-lite"/>
    </source>
</evidence>
<reference evidence="9" key="1">
    <citation type="journal article" date="2021" name="Front. Plant Sci.">
        <title>Chromosome-Scale Genome Assembly for Chinese Sour Jujube and Insights Into Its Genome Evolution and Domestication Signature.</title>
        <authorList>
            <person name="Shen L.-Y."/>
            <person name="Luo H."/>
            <person name="Wang X.-L."/>
            <person name="Wang X.-M."/>
            <person name="Qiu X.-J."/>
            <person name="Liu H."/>
            <person name="Zhou S.-S."/>
            <person name="Jia K.-H."/>
            <person name="Nie S."/>
            <person name="Bao Y.-T."/>
            <person name="Zhang R.-G."/>
            <person name="Yun Q.-Z."/>
            <person name="Chai Y.-H."/>
            <person name="Lu J.-Y."/>
            <person name="Li Y."/>
            <person name="Zhao S.-W."/>
            <person name="Mao J.-F."/>
            <person name="Jia S.-G."/>
            <person name="Mao Y.-M."/>
        </authorList>
    </citation>
    <scope>NUCLEOTIDE SEQUENCE</scope>
    <source>
        <strain evidence="9">AT0</strain>
        <tissue evidence="9">Leaf</tissue>
    </source>
</reference>
<evidence type="ECO:0000256" key="6">
    <source>
        <dbReference type="ARBA" id="ARBA00022918"/>
    </source>
</evidence>
<dbReference type="InterPro" id="IPR050951">
    <property type="entry name" value="Retrovirus_Pol_polyprotein"/>
</dbReference>
<sequence>MGENSTPGSYRFQGKTAHSAPQRTATSLSNFIPKTMKLDFPKYDGKEDPTTWVCRADRFFALHEIAESDMIGSNQFEDQFGELIKLRQTGTVLDYQSAFEILSKIGPLSPEERPYLLGRKFIVRTDHQSLKHLYSQKITTMAQQKWLYKLLGFDFQVEYKKGGENIIVDALSRRYENLFRRLWRQFRNVFQNLRTRVFLKGEGVVTRQFRNVFQNFPLRTKVFLKGEGVVTSTVLKSSNAKNESWVD</sequence>
<dbReference type="GO" id="GO:0016787">
    <property type="term" value="F:hydrolase activity"/>
    <property type="evidence" value="ECO:0007669"/>
    <property type="project" value="UniProtKB-KW"/>
</dbReference>
<protein>
    <recommendedName>
        <fullName evidence="8">Reverse transcriptase RNase H-like domain-containing protein</fullName>
    </recommendedName>
</protein>